<feature type="domain" description="Acetyl-CoA hydrolase/transferase N-terminal" evidence="3">
    <location>
        <begin position="5"/>
        <end position="195"/>
    </location>
</feature>
<dbReference type="RefSeq" id="WP_182079103.1">
    <property type="nucleotide sequence ID" value="NZ_CP059674.1"/>
</dbReference>
<dbReference type="GO" id="GO:0006083">
    <property type="term" value="P:acetate metabolic process"/>
    <property type="evidence" value="ECO:0007669"/>
    <property type="project" value="InterPro"/>
</dbReference>
<evidence type="ECO:0000313" key="5">
    <source>
        <dbReference type="EMBL" id="QMT98832.1"/>
    </source>
</evidence>
<dbReference type="AlphaFoldDB" id="A0A7D7U685"/>
<comment type="similarity">
    <text evidence="1">Belongs to the acetyl-CoA hydrolase/transferase family.</text>
</comment>
<dbReference type="InterPro" id="IPR026888">
    <property type="entry name" value="AcetylCoA_hyd_C"/>
</dbReference>
<dbReference type="Gene3D" id="3.30.750.70">
    <property type="entry name" value="4-hydroxybutyrate coenzyme like domains"/>
    <property type="match status" value="1"/>
</dbReference>
<dbReference type="PANTHER" id="PTHR21432">
    <property type="entry name" value="ACETYL-COA HYDROLASE-RELATED"/>
    <property type="match status" value="1"/>
</dbReference>
<dbReference type="EMBL" id="CP059674">
    <property type="protein sequence ID" value="QMT98832.1"/>
    <property type="molecule type" value="Genomic_DNA"/>
</dbReference>
<dbReference type="InterPro" id="IPR003702">
    <property type="entry name" value="ActCoA_hydro_N"/>
</dbReference>
<proteinExistence type="inferred from homology"/>
<dbReference type="Gene3D" id="3.40.1080.20">
    <property type="entry name" value="Acetyl-CoA hydrolase/transferase C-terminal domain"/>
    <property type="match status" value="1"/>
</dbReference>
<gene>
    <name evidence="5" type="ORF">H3143_01775</name>
</gene>
<dbReference type="SUPFAM" id="SSF100950">
    <property type="entry name" value="NagB/RpiA/CoA transferase-like"/>
    <property type="match status" value="2"/>
</dbReference>
<keyword evidence="5" id="KW-0378">Hydrolase</keyword>
<dbReference type="Proteomes" id="UP000514704">
    <property type="component" value="Chromosome"/>
</dbReference>
<accession>A0A7D7U685</accession>
<dbReference type="GO" id="GO:0008775">
    <property type="term" value="F:acetate CoA-transferase activity"/>
    <property type="evidence" value="ECO:0007669"/>
    <property type="project" value="InterPro"/>
</dbReference>
<evidence type="ECO:0000259" key="4">
    <source>
        <dbReference type="Pfam" id="PF13336"/>
    </source>
</evidence>
<keyword evidence="2 5" id="KW-0808">Transferase</keyword>
<protein>
    <submittedName>
        <fullName evidence="5">Acetyl-CoA hydrolase/transferase family protein</fullName>
    </submittedName>
</protein>
<keyword evidence="6" id="KW-1185">Reference proteome</keyword>
<dbReference type="Pfam" id="PF02550">
    <property type="entry name" value="AcetylCoA_hydro"/>
    <property type="match status" value="1"/>
</dbReference>
<dbReference type="InterPro" id="IPR038460">
    <property type="entry name" value="AcetylCoA_hyd_C_sf"/>
</dbReference>
<dbReference type="Gene3D" id="3.40.1080.10">
    <property type="entry name" value="Glutaconate Coenzyme A-transferase"/>
    <property type="match status" value="1"/>
</dbReference>
<organism evidence="5 6">
    <name type="scientific">Mycoplasma tullyi</name>
    <dbReference type="NCBI Taxonomy" id="1612150"/>
    <lineage>
        <taxon>Bacteria</taxon>
        <taxon>Bacillati</taxon>
        <taxon>Mycoplasmatota</taxon>
        <taxon>Mollicutes</taxon>
        <taxon>Mycoplasmataceae</taxon>
        <taxon>Mycoplasma</taxon>
    </lineage>
</organism>
<dbReference type="KEGG" id="mtuy:H3143_01775"/>
<evidence type="ECO:0000313" key="6">
    <source>
        <dbReference type="Proteomes" id="UP000514704"/>
    </source>
</evidence>
<dbReference type="InterPro" id="IPR037171">
    <property type="entry name" value="NagB/RpiA_transferase-like"/>
</dbReference>
<dbReference type="PANTHER" id="PTHR21432:SF20">
    <property type="entry name" value="ACETYL-COA HYDROLASE"/>
    <property type="match status" value="1"/>
</dbReference>
<evidence type="ECO:0000259" key="3">
    <source>
        <dbReference type="Pfam" id="PF02550"/>
    </source>
</evidence>
<name>A0A7D7U685_9MOLU</name>
<sequence>MKDAQTLYQEKLTTPEKAVELIKDKTRFAFPMHFMQPKALFEAIANKARNGGYTRLDAYYFSSREYARNTILDWDLNKIIIPHSFFISDIERKINARIDAENGEKRVMFHPCHFSQAPKVFTEVIKPDTFVTMVSPMDKFGFMSLGLSNDYASALVKNVKNLIVEVNEHVPYTYGSENVIHVSQVAAIVENNVPLLEMPDTEPKEEEIKIAETIAEMVPDGATIQMGVGGLPNLVCEKLKNHKDLGIHTEVLTKGMIHLIQAGAVTNKKKNINKGKSVYTFAIGDKQMYELLDRNPTLSSYPVDYVNDPSVIAKNDNVVSINSTIEIDLTGACNSEHLRGHQYSATGGQLDFVRGAYLSKNGKSIIALTSRTANHKFSKIVPKLSGPVTTPRNDVHWVVTEYGAVNLKGLSSSERALALIGLAHPDFRDQLTEEAKKLNLL</sequence>
<reference evidence="5 6" key="1">
    <citation type="journal article" date="2017" name="Int. J. Syst. Evol. Microbiol.">
        <title>Mycoplasma tullyi sp. nov., isolated from penguins of the genus Spheniscus.</title>
        <authorList>
            <person name="Yavari C.A."/>
            <person name="Ramirez A.S."/>
            <person name="Nicholas R.A.J."/>
            <person name="Radford A.D."/>
            <person name="Darby A.C."/>
            <person name="Bradbury J.M."/>
        </authorList>
    </citation>
    <scope>NUCLEOTIDE SEQUENCE [LARGE SCALE GENOMIC DNA]</scope>
    <source>
        <strain evidence="5 6">56A97T</strain>
    </source>
</reference>
<evidence type="ECO:0000256" key="1">
    <source>
        <dbReference type="ARBA" id="ARBA00009632"/>
    </source>
</evidence>
<feature type="domain" description="Acetyl-CoA hydrolase/transferase C-terminal" evidence="4">
    <location>
        <begin position="284"/>
        <end position="435"/>
    </location>
</feature>
<dbReference type="Pfam" id="PF13336">
    <property type="entry name" value="AcetylCoA_hyd_C"/>
    <property type="match status" value="1"/>
</dbReference>
<dbReference type="GO" id="GO:0016787">
    <property type="term" value="F:hydrolase activity"/>
    <property type="evidence" value="ECO:0007669"/>
    <property type="project" value="UniProtKB-KW"/>
</dbReference>
<dbReference type="InterPro" id="IPR046433">
    <property type="entry name" value="ActCoA_hydro"/>
</dbReference>
<evidence type="ECO:0000256" key="2">
    <source>
        <dbReference type="ARBA" id="ARBA00022679"/>
    </source>
</evidence>